<evidence type="ECO:0000313" key="2">
    <source>
        <dbReference type="Proteomes" id="UP000076586"/>
    </source>
</evidence>
<proteinExistence type="predicted"/>
<keyword evidence="2" id="KW-1185">Reference proteome</keyword>
<dbReference type="SUPFAM" id="SSF69279">
    <property type="entry name" value="Phage tail proteins"/>
    <property type="match status" value="1"/>
</dbReference>
<evidence type="ECO:0000313" key="1">
    <source>
        <dbReference type="EMBL" id="GAT64357.1"/>
    </source>
</evidence>
<dbReference type="AlphaFoldDB" id="A0A161LH02"/>
<organism evidence="1 2">
    <name type="scientific">Paludibacter jiangxiensis</name>
    <dbReference type="NCBI Taxonomy" id="681398"/>
    <lineage>
        <taxon>Bacteria</taxon>
        <taxon>Pseudomonadati</taxon>
        <taxon>Bacteroidota</taxon>
        <taxon>Bacteroidia</taxon>
        <taxon>Bacteroidales</taxon>
        <taxon>Paludibacteraceae</taxon>
        <taxon>Paludibacter</taxon>
    </lineage>
</organism>
<accession>A0A161LH02</accession>
<dbReference type="STRING" id="681398.PJIAN_4908"/>
<dbReference type="Proteomes" id="UP000076586">
    <property type="component" value="Unassembled WGS sequence"/>
</dbReference>
<name>A0A161LH02_9BACT</name>
<comment type="caution">
    <text evidence="1">The sequence shown here is derived from an EMBL/GenBank/DDBJ whole genome shotgun (WGS) entry which is preliminary data.</text>
</comment>
<gene>
    <name evidence="1" type="ORF">PJIAN_4908</name>
</gene>
<sequence length="326" mass="36563">MLLYLNMISQTTLGNLLLPGVCSFEISENILEMSNTAKIIIPKEYGKLAGKSVLDYLKVGQRVEIQAGYNGELYTEFIGYIREIGADAPITIECDDETYVLRKPPLVKSYKSVTLRQLLTDIIPKPLTFSCPDVHLGKYQIDNASAFAVLQDLIQHFGLYCHLQNGHLRVGLAFDFGEKALKSYTYYLNDPERGNIKKNELKYKRAEDYDIRIKAIAMAGTGKSITVTVGSKEKNASERTLHFAGQMTEAQLRDLALGTLKKLVFDGYTGSITGFGFPTVHAGDSLTIFDKENKDREGKFLVEKVDITYNDTDGYSRKCTLNYKIK</sequence>
<reference evidence="2" key="2">
    <citation type="journal article" date="2017" name="Genome Announc.">
        <title>Draft genome sequence of Paludibacter jiangxiensis NM7(T), a propionate-producing fermentative bacterium.</title>
        <authorList>
            <person name="Qiu Y.-L."/>
            <person name="Tourlousse D.M."/>
            <person name="Matsuura N."/>
            <person name="Ohashi A."/>
            <person name="Sekiguchi Y."/>
        </authorList>
    </citation>
    <scope>NUCLEOTIDE SEQUENCE [LARGE SCALE GENOMIC DNA]</scope>
    <source>
        <strain evidence="2">NM7</strain>
    </source>
</reference>
<dbReference type="EMBL" id="BDCR01000004">
    <property type="protein sequence ID" value="GAT64357.1"/>
    <property type="molecule type" value="Genomic_DNA"/>
</dbReference>
<reference evidence="2" key="1">
    <citation type="submission" date="2016-04" db="EMBL/GenBank/DDBJ databases">
        <title>Draft genome sequence of Paludibacter jiangxiensis strain NM7.</title>
        <authorList>
            <person name="Qiu Y."/>
            <person name="Matsuura N."/>
            <person name="Ohashi A."/>
            <person name="Tourlousse M.D."/>
            <person name="Sekiguchi Y."/>
        </authorList>
    </citation>
    <scope>NUCLEOTIDE SEQUENCE [LARGE SCALE GENOMIC DNA]</scope>
    <source>
        <strain evidence="2">NM7</strain>
    </source>
</reference>
<protein>
    <recommendedName>
        <fullName evidence="3">Phage protein D</fullName>
    </recommendedName>
</protein>
<evidence type="ECO:0008006" key="3">
    <source>
        <dbReference type="Google" id="ProtNLM"/>
    </source>
</evidence>